<dbReference type="InterPro" id="IPR004546">
    <property type="entry name" value="Restrct_endonuc_T1M"/>
</dbReference>
<dbReference type="EC" id="2.1.1.72" evidence="2"/>
<dbReference type="RefSeq" id="WP_071167440.1">
    <property type="nucleotide sequence ID" value="NZ_CP017782.1"/>
</dbReference>
<dbReference type="InterPro" id="IPR051537">
    <property type="entry name" value="DNA_Adenine_Mtase"/>
</dbReference>
<dbReference type="PRINTS" id="PR00507">
    <property type="entry name" value="N12N6MTFRASE"/>
</dbReference>
<evidence type="ECO:0000256" key="6">
    <source>
        <dbReference type="ARBA" id="ARBA00022747"/>
    </source>
</evidence>
<evidence type="ECO:0000313" key="11">
    <source>
        <dbReference type="EMBL" id="AOZ71324.1"/>
    </source>
</evidence>
<dbReference type="EMBL" id="CP017782">
    <property type="protein sequence ID" value="AOZ71324.1"/>
    <property type="molecule type" value="Genomic_DNA"/>
</dbReference>
<dbReference type="Proteomes" id="UP000176562">
    <property type="component" value="Plasmid pEJ01"/>
</dbReference>
<evidence type="ECO:0000256" key="8">
    <source>
        <dbReference type="SAM" id="Coils"/>
    </source>
</evidence>
<dbReference type="Pfam" id="PF02384">
    <property type="entry name" value="N6_Mtase"/>
    <property type="match status" value="1"/>
</dbReference>
<dbReference type="InterPro" id="IPR038333">
    <property type="entry name" value="T1MK-like_N_sf"/>
</dbReference>
<dbReference type="GO" id="GO:0009307">
    <property type="term" value="P:DNA restriction-modification system"/>
    <property type="evidence" value="ECO:0007669"/>
    <property type="project" value="UniProtKB-KW"/>
</dbReference>
<dbReference type="SUPFAM" id="SSF53335">
    <property type="entry name" value="S-adenosyl-L-methionine-dependent methyltransferases"/>
    <property type="match status" value="1"/>
</dbReference>
<keyword evidence="3" id="KW-0489">Methyltransferase</keyword>
<dbReference type="REBASE" id="166461">
    <property type="entry name" value="M.Rsp0142ORF17895P"/>
</dbReference>
<dbReference type="InterPro" id="IPR002052">
    <property type="entry name" value="DNA_methylase_N6_adenine_CS"/>
</dbReference>
<dbReference type="PANTHER" id="PTHR42933">
    <property type="entry name" value="SLR6095 PROTEIN"/>
    <property type="match status" value="1"/>
</dbReference>
<evidence type="ECO:0000256" key="7">
    <source>
        <dbReference type="ARBA" id="ARBA00047942"/>
    </source>
</evidence>
<evidence type="ECO:0000256" key="3">
    <source>
        <dbReference type="ARBA" id="ARBA00022603"/>
    </source>
</evidence>
<sequence length="505" mass="56758">MNDKITQDQVNNAAWAACDTFRGAVDPAQYKDYILVMLFLKYISDLWNDHLETYREQYGDDVARIRRRLERERFILPEEASFYDLYAQRNEANIGELINIALEKIEDANRAKLEGVFRNIDFNSEANLGRPKDRNRRLKNMLEDFAKPALDLRPSRVTEDIIGECYIYLISRFASDAGKKAGEFYTPSAVSRLLAKLAAPQPGNTICDPACGSGSLLIQASQEVGSENFALFGQEVNGATWALARMNMFLHAKDAARIEWCDTLNSPTLVEGDQLMRFDVVLANPPFSLDKWGAEDAGSDQYNRFWRGVPPKSKGDYAFITHMIEIARRQSGRVAVIVPHGVLFRGAAEGRIRQQLIEENLLDAVVGLPANLFTTTGIPVAILIFDRSREEGGANADRRDVLFIDASKEFTPGKTQNVMDQGHVAKVLETYATRAETARYSHRATPEEIAENGYNLNIPRYVDTFEPEDEIDVAAVQQDIVRIEAELAEVRAKMASYLKELGVDV</sequence>
<dbReference type="GO" id="GO:0008170">
    <property type="term" value="F:N-methyltransferase activity"/>
    <property type="evidence" value="ECO:0007669"/>
    <property type="project" value="InterPro"/>
</dbReference>
<dbReference type="PROSITE" id="PS00092">
    <property type="entry name" value="N6_MTASE"/>
    <property type="match status" value="1"/>
</dbReference>
<dbReference type="NCBIfam" id="TIGR00497">
    <property type="entry name" value="hsdM"/>
    <property type="match status" value="1"/>
</dbReference>
<dbReference type="Pfam" id="PF12161">
    <property type="entry name" value="HsdM_N"/>
    <property type="match status" value="1"/>
</dbReference>
<evidence type="ECO:0000259" key="10">
    <source>
        <dbReference type="Pfam" id="PF12161"/>
    </source>
</evidence>
<gene>
    <name evidence="11" type="ORF">LPB142_17895</name>
</gene>
<keyword evidence="12" id="KW-1185">Reference proteome</keyword>
<dbReference type="Gene3D" id="3.40.50.150">
    <property type="entry name" value="Vaccinia Virus protein VP39"/>
    <property type="match status" value="1"/>
</dbReference>
<proteinExistence type="inferred from homology"/>
<protein>
    <recommendedName>
        <fullName evidence="2">site-specific DNA-methyltransferase (adenine-specific)</fullName>
        <ecNumber evidence="2">2.1.1.72</ecNumber>
    </recommendedName>
</protein>
<keyword evidence="6" id="KW-0680">Restriction system</keyword>
<keyword evidence="5" id="KW-0949">S-adenosyl-L-methionine</keyword>
<comment type="catalytic activity">
    <reaction evidence="7">
        <text>a 2'-deoxyadenosine in DNA + S-adenosyl-L-methionine = an N(6)-methyl-2'-deoxyadenosine in DNA + S-adenosyl-L-homocysteine + H(+)</text>
        <dbReference type="Rhea" id="RHEA:15197"/>
        <dbReference type="Rhea" id="RHEA-COMP:12418"/>
        <dbReference type="Rhea" id="RHEA-COMP:12419"/>
        <dbReference type="ChEBI" id="CHEBI:15378"/>
        <dbReference type="ChEBI" id="CHEBI:57856"/>
        <dbReference type="ChEBI" id="CHEBI:59789"/>
        <dbReference type="ChEBI" id="CHEBI:90615"/>
        <dbReference type="ChEBI" id="CHEBI:90616"/>
        <dbReference type="EC" id="2.1.1.72"/>
    </reaction>
</comment>
<organism evidence="11 12">
    <name type="scientific">Rhodobacter xanthinilyticus</name>
    <dbReference type="NCBI Taxonomy" id="1850250"/>
    <lineage>
        <taxon>Bacteria</taxon>
        <taxon>Pseudomonadati</taxon>
        <taxon>Pseudomonadota</taxon>
        <taxon>Alphaproteobacteria</taxon>
        <taxon>Rhodobacterales</taxon>
        <taxon>Rhodobacter group</taxon>
        <taxon>Rhodobacter</taxon>
    </lineage>
</organism>
<feature type="domain" description="N6 adenine-specific DNA methyltransferase N-terminal" evidence="10">
    <location>
        <begin position="11"/>
        <end position="145"/>
    </location>
</feature>
<evidence type="ECO:0000256" key="1">
    <source>
        <dbReference type="ARBA" id="ARBA00006594"/>
    </source>
</evidence>
<evidence type="ECO:0000256" key="4">
    <source>
        <dbReference type="ARBA" id="ARBA00022679"/>
    </source>
</evidence>
<dbReference type="GO" id="GO:0032259">
    <property type="term" value="P:methylation"/>
    <property type="evidence" value="ECO:0007669"/>
    <property type="project" value="UniProtKB-KW"/>
</dbReference>
<evidence type="ECO:0000256" key="5">
    <source>
        <dbReference type="ARBA" id="ARBA00022691"/>
    </source>
</evidence>
<keyword evidence="11" id="KW-0614">Plasmid</keyword>
<dbReference type="InterPro" id="IPR022749">
    <property type="entry name" value="D12N6_MeTrfase_N"/>
</dbReference>
<dbReference type="GO" id="GO:0009007">
    <property type="term" value="F:site-specific DNA-methyltransferase (adenine-specific) activity"/>
    <property type="evidence" value="ECO:0007669"/>
    <property type="project" value="UniProtKB-EC"/>
</dbReference>
<evidence type="ECO:0000313" key="12">
    <source>
        <dbReference type="Proteomes" id="UP000176562"/>
    </source>
</evidence>
<dbReference type="InterPro" id="IPR003356">
    <property type="entry name" value="DNA_methylase_A-5"/>
</dbReference>
<dbReference type="InterPro" id="IPR029063">
    <property type="entry name" value="SAM-dependent_MTases_sf"/>
</dbReference>
<dbReference type="AlphaFoldDB" id="A0A1D9MHI8"/>
<dbReference type="GO" id="GO:0003677">
    <property type="term" value="F:DNA binding"/>
    <property type="evidence" value="ECO:0007669"/>
    <property type="project" value="InterPro"/>
</dbReference>
<feature type="domain" description="DNA methylase adenine-specific" evidence="9">
    <location>
        <begin position="159"/>
        <end position="469"/>
    </location>
</feature>
<feature type="coiled-coil region" evidence="8">
    <location>
        <begin position="473"/>
        <end position="500"/>
    </location>
</feature>
<evidence type="ECO:0000259" key="9">
    <source>
        <dbReference type="Pfam" id="PF02384"/>
    </source>
</evidence>
<dbReference type="KEGG" id="rhp:LPB142_17895"/>
<accession>A0A1D9MHI8</accession>
<comment type="similarity">
    <text evidence="1">Belongs to the N(4)/N(6)-methyltransferase family.</text>
</comment>
<evidence type="ECO:0000256" key="2">
    <source>
        <dbReference type="ARBA" id="ARBA00011900"/>
    </source>
</evidence>
<geneLocation type="plasmid" evidence="12">
    <name>pej01</name>
</geneLocation>
<reference evidence="11 12" key="1">
    <citation type="submission" date="2016-10" db="EMBL/GenBank/DDBJ databases">
        <title>Rhodobacter sp. LPB0142, isolated from sea water.</title>
        <authorList>
            <person name="Kim E."/>
            <person name="Yi H."/>
        </authorList>
    </citation>
    <scope>NUCLEOTIDE SEQUENCE [LARGE SCALE GENOMIC DNA]</scope>
    <source>
        <strain evidence="11 12">LPB0142</strain>
        <plasmid evidence="12">Plasmid pej01</plasmid>
    </source>
</reference>
<keyword evidence="4" id="KW-0808">Transferase</keyword>
<name>A0A1D9MHI8_9RHOB</name>
<keyword evidence="8" id="KW-0175">Coiled coil</keyword>
<dbReference type="PANTHER" id="PTHR42933:SF3">
    <property type="entry name" value="TYPE I RESTRICTION ENZYME MJAVIII METHYLASE SUBUNIT"/>
    <property type="match status" value="1"/>
</dbReference>
<dbReference type="Gene3D" id="1.20.1260.30">
    <property type="match status" value="1"/>
</dbReference>